<dbReference type="EMBL" id="KZ805312">
    <property type="protein sequence ID" value="PVI05657.1"/>
    <property type="molecule type" value="Genomic_DNA"/>
</dbReference>
<dbReference type="PANTHER" id="PTHR18895">
    <property type="entry name" value="HEMK METHYLTRANSFERASE"/>
    <property type="match status" value="1"/>
</dbReference>
<name>A0A2V1E529_9PLEO</name>
<dbReference type="InterPro" id="IPR029063">
    <property type="entry name" value="SAM-dependent_MTases_sf"/>
</dbReference>
<proteinExistence type="predicted"/>
<dbReference type="Gene3D" id="3.40.50.150">
    <property type="entry name" value="Vaccinia Virus protein VP39"/>
    <property type="match status" value="1"/>
</dbReference>
<accession>A0A2V1E529</accession>
<dbReference type="OrthoDB" id="10017101at2759"/>
<evidence type="ECO:0000313" key="2">
    <source>
        <dbReference type="EMBL" id="PVI05657.1"/>
    </source>
</evidence>
<dbReference type="Proteomes" id="UP000244855">
    <property type="component" value="Unassembled WGS sequence"/>
</dbReference>
<keyword evidence="2" id="KW-0808">Transferase</keyword>
<dbReference type="SUPFAM" id="SSF53335">
    <property type="entry name" value="S-adenosyl-L-methionine-dependent methyltransferases"/>
    <property type="match status" value="2"/>
</dbReference>
<organism evidence="2 3">
    <name type="scientific">Periconia macrospinosa</name>
    <dbReference type="NCBI Taxonomy" id="97972"/>
    <lineage>
        <taxon>Eukaryota</taxon>
        <taxon>Fungi</taxon>
        <taxon>Dikarya</taxon>
        <taxon>Ascomycota</taxon>
        <taxon>Pezizomycotina</taxon>
        <taxon>Dothideomycetes</taxon>
        <taxon>Pleosporomycetidae</taxon>
        <taxon>Pleosporales</taxon>
        <taxon>Massarineae</taxon>
        <taxon>Periconiaceae</taxon>
        <taxon>Periconia</taxon>
    </lineage>
</organism>
<dbReference type="GO" id="GO:0008757">
    <property type="term" value="F:S-adenosylmethionine-dependent methyltransferase activity"/>
    <property type="evidence" value="ECO:0007669"/>
    <property type="project" value="UniProtKB-ARBA"/>
</dbReference>
<gene>
    <name evidence="2" type="ORF">DM02DRAFT_683932</name>
</gene>
<feature type="non-terminal residue" evidence="2">
    <location>
        <position position="271"/>
    </location>
</feature>
<keyword evidence="3" id="KW-1185">Reference proteome</keyword>
<evidence type="ECO:0000313" key="3">
    <source>
        <dbReference type="Proteomes" id="UP000244855"/>
    </source>
</evidence>
<dbReference type="InterPro" id="IPR050320">
    <property type="entry name" value="N5-glutamine_MTase"/>
</dbReference>
<dbReference type="Pfam" id="PF05175">
    <property type="entry name" value="MTS"/>
    <property type="match status" value="1"/>
</dbReference>
<dbReference type="CDD" id="cd02440">
    <property type="entry name" value="AdoMet_MTases"/>
    <property type="match status" value="1"/>
</dbReference>
<feature type="domain" description="Methyltransferase small" evidence="1">
    <location>
        <begin position="147"/>
        <end position="235"/>
    </location>
</feature>
<dbReference type="InterPro" id="IPR007848">
    <property type="entry name" value="Small_mtfrase_dom"/>
</dbReference>
<dbReference type="GO" id="GO:0005739">
    <property type="term" value="C:mitochondrion"/>
    <property type="evidence" value="ECO:0007669"/>
    <property type="project" value="TreeGrafter"/>
</dbReference>
<dbReference type="AlphaFoldDB" id="A0A2V1E529"/>
<dbReference type="GO" id="GO:0032259">
    <property type="term" value="P:methylation"/>
    <property type="evidence" value="ECO:0007669"/>
    <property type="project" value="UniProtKB-KW"/>
</dbReference>
<dbReference type="InterPro" id="IPR002052">
    <property type="entry name" value="DNA_methylase_N6_adenine_CS"/>
</dbReference>
<keyword evidence="2" id="KW-0489">Methyltransferase</keyword>
<evidence type="ECO:0000259" key="1">
    <source>
        <dbReference type="Pfam" id="PF05175"/>
    </source>
</evidence>
<protein>
    <submittedName>
        <fullName evidence="2">S-adenosyl-L-methionine-dependent methyltransferase</fullName>
    </submittedName>
</protein>
<sequence length="271" mass="29563">MSDTEHAFQELTKHLAHEGYIFVCPSPETQGRVVEKRKSNTSTADANNAADVFGWNLSISQKRLDTFLPQPLKETLAKASILVPAEDNNFLRSTIRVSNFYPPEIPDRNETATPLYYIHSSFPAASDSVFFGPDTYLFTSFLRHATRHLQQAPTTIIDVCCGSGAGAIHMARTFPQARNLGLDLNPQALKYGAVNARLAGATVEFLESNLYASVPSSLHESGGVDLIVSNPPYIASSLDGKDLPVYADGGANFGLDISMRIVEEGRDILSR</sequence>
<dbReference type="GO" id="GO:0003676">
    <property type="term" value="F:nucleic acid binding"/>
    <property type="evidence" value="ECO:0007669"/>
    <property type="project" value="InterPro"/>
</dbReference>
<dbReference type="PANTHER" id="PTHR18895:SF74">
    <property type="entry name" value="MTRF1L RELEASE FACTOR GLUTAMINE METHYLTRANSFERASE"/>
    <property type="match status" value="1"/>
</dbReference>
<dbReference type="PROSITE" id="PS00092">
    <property type="entry name" value="N6_MTASE"/>
    <property type="match status" value="1"/>
</dbReference>
<reference evidence="2 3" key="1">
    <citation type="journal article" date="2018" name="Sci. Rep.">
        <title>Comparative genomics provides insights into the lifestyle and reveals functional heterogeneity of dark septate endophytic fungi.</title>
        <authorList>
            <person name="Knapp D.G."/>
            <person name="Nemeth J.B."/>
            <person name="Barry K."/>
            <person name="Hainaut M."/>
            <person name="Henrissat B."/>
            <person name="Johnson J."/>
            <person name="Kuo A."/>
            <person name="Lim J.H.P."/>
            <person name="Lipzen A."/>
            <person name="Nolan M."/>
            <person name="Ohm R.A."/>
            <person name="Tamas L."/>
            <person name="Grigoriev I.V."/>
            <person name="Spatafora J.W."/>
            <person name="Nagy L.G."/>
            <person name="Kovacs G.M."/>
        </authorList>
    </citation>
    <scope>NUCLEOTIDE SEQUENCE [LARGE SCALE GENOMIC DNA]</scope>
    <source>
        <strain evidence="2 3">DSE2036</strain>
    </source>
</reference>